<sequence>MTRTVARTYTLSNGIQMPSVGLGTYRVRDQDTLDTCILEALRAGYRLIVETHHLNMVSNVAVTLLTDTAAVYRNEAAIGNSIKRILKQNLVPGLTRADIFLTSKLAPKDQGYDACYKAVLDSLENLQMDYIDLYLIHWPGTAKLKLPDPQNATNRMESWHALEDLYHAKKVRSIGVSNYTINHLTMLVERPRHDHHHHSTLSSTDGSSAPAGIPRLARTMVVPHVHQFEMHPRLLQRDLLEFCDHHRIQVQAYSSLGEGRLISMTPPPPPAMDAHYNSAPMPGALDIMPDLIRKYFDSPVLPVFDLEPVMDDDEQRKADYSKRSAQILLRWGLQHGAVVIPKSTRPERIRNNLDLFSFEIDVDDMNALDAYSVEGQRTRYCWDPTEVC</sequence>
<dbReference type="InterPro" id="IPR023210">
    <property type="entry name" value="NADP_OxRdtase_dom"/>
</dbReference>
<evidence type="ECO:0000256" key="3">
    <source>
        <dbReference type="ARBA" id="ARBA00023002"/>
    </source>
</evidence>
<dbReference type="SUPFAM" id="SSF51430">
    <property type="entry name" value="NAD(P)-linked oxidoreductase"/>
    <property type="match status" value="1"/>
</dbReference>
<dbReference type="AlphaFoldDB" id="A0A9P8ABP1"/>
<gene>
    <name evidence="5" type="ORF">KVV02_003702</name>
</gene>
<dbReference type="PRINTS" id="PR00069">
    <property type="entry name" value="ALDKETRDTASE"/>
</dbReference>
<dbReference type="Proteomes" id="UP000717515">
    <property type="component" value="Unassembled WGS sequence"/>
</dbReference>
<organism evidence="5 6">
    <name type="scientific">Mortierella alpina</name>
    <name type="common">Oleaginous fungus</name>
    <name type="synonym">Mortierella renispora</name>
    <dbReference type="NCBI Taxonomy" id="64518"/>
    <lineage>
        <taxon>Eukaryota</taxon>
        <taxon>Fungi</taxon>
        <taxon>Fungi incertae sedis</taxon>
        <taxon>Mucoromycota</taxon>
        <taxon>Mortierellomycotina</taxon>
        <taxon>Mortierellomycetes</taxon>
        <taxon>Mortierellales</taxon>
        <taxon>Mortierellaceae</taxon>
        <taxon>Mortierella</taxon>
    </lineage>
</organism>
<dbReference type="Gene3D" id="3.20.20.100">
    <property type="entry name" value="NADP-dependent oxidoreductase domain"/>
    <property type="match status" value="1"/>
</dbReference>
<accession>A0A9P8ABP1</accession>
<proteinExistence type="inferred from homology"/>
<dbReference type="EMBL" id="JAIFTL010000021">
    <property type="protein sequence ID" value="KAG9326351.1"/>
    <property type="molecule type" value="Genomic_DNA"/>
</dbReference>
<dbReference type="PANTHER" id="PTHR43827">
    <property type="entry name" value="2,5-DIKETO-D-GLUCONIC ACID REDUCTASE"/>
    <property type="match status" value="1"/>
</dbReference>
<dbReference type="PROSITE" id="PS00062">
    <property type="entry name" value="ALDOKETO_REDUCTASE_2"/>
    <property type="match status" value="1"/>
</dbReference>
<keyword evidence="3" id="KW-0560">Oxidoreductase</keyword>
<evidence type="ECO:0000256" key="1">
    <source>
        <dbReference type="ARBA" id="ARBA00007905"/>
    </source>
</evidence>
<comment type="similarity">
    <text evidence="1">Belongs to the aldo/keto reductase family.</text>
</comment>
<feature type="domain" description="NADP-dependent oxidoreductase" evidence="4">
    <location>
        <begin position="37"/>
        <end position="370"/>
    </location>
</feature>
<dbReference type="GO" id="GO:0016616">
    <property type="term" value="F:oxidoreductase activity, acting on the CH-OH group of donors, NAD or NADP as acceptor"/>
    <property type="evidence" value="ECO:0007669"/>
    <property type="project" value="UniProtKB-ARBA"/>
</dbReference>
<dbReference type="CDD" id="cd19136">
    <property type="entry name" value="AKR_DrGR-like"/>
    <property type="match status" value="1"/>
</dbReference>
<comment type="caution">
    <text evidence="5">The sequence shown here is derived from an EMBL/GenBank/DDBJ whole genome shotgun (WGS) entry which is preliminary data.</text>
</comment>
<evidence type="ECO:0000256" key="2">
    <source>
        <dbReference type="ARBA" id="ARBA00022857"/>
    </source>
</evidence>
<evidence type="ECO:0000313" key="5">
    <source>
        <dbReference type="EMBL" id="KAG9326351.1"/>
    </source>
</evidence>
<protein>
    <recommendedName>
        <fullName evidence="4">NADP-dependent oxidoreductase domain-containing protein</fullName>
    </recommendedName>
</protein>
<reference evidence="5" key="1">
    <citation type="submission" date="2021-07" db="EMBL/GenBank/DDBJ databases">
        <title>Draft genome of Mortierella alpina, strain LL118, isolated from an aspen leaf litter sample.</title>
        <authorList>
            <person name="Yang S."/>
            <person name="Vinatzer B.A."/>
        </authorList>
    </citation>
    <scope>NUCLEOTIDE SEQUENCE</scope>
    <source>
        <strain evidence="5">LL118</strain>
    </source>
</reference>
<dbReference type="InterPro" id="IPR018170">
    <property type="entry name" value="Aldo/ket_reductase_CS"/>
</dbReference>
<keyword evidence="2" id="KW-0521">NADP</keyword>
<dbReference type="InterPro" id="IPR036812">
    <property type="entry name" value="NAD(P)_OxRdtase_dom_sf"/>
</dbReference>
<dbReference type="Pfam" id="PF00248">
    <property type="entry name" value="Aldo_ket_red"/>
    <property type="match status" value="1"/>
</dbReference>
<evidence type="ECO:0000259" key="4">
    <source>
        <dbReference type="Pfam" id="PF00248"/>
    </source>
</evidence>
<evidence type="ECO:0000313" key="6">
    <source>
        <dbReference type="Proteomes" id="UP000717515"/>
    </source>
</evidence>
<dbReference type="PANTHER" id="PTHR43827:SF3">
    <property type="entry name" value="NADP-DEPENDENT OXIDOREDUCTASE DOMAIN-CONTAINING PROTEIN"/>
    <property type="match status" value="1"/>
</dbReference>
<dbReference type="InterPro" id="IPR020471">
    <property type="entry name" value="AKR"/>
</dbReference>
<name>A0A9P8ABP1_MORAP</name>